<dbReference type="GeneID" id="106475988"/>
<evidence type="ECO:0000259" key="3">
    <source>
        <dbReference type="PROSITE" id="PS50137"/>
    </source>
</evidence>
<feature type="region of interest" description="Disordered" evidence="2">
    <location>
        <begin position="1"/>
        <end position="80"/>
    </location>
</feature>
<evidence type="ECO:0000259" key="4">
    <source>
        <dbReference type="PROSITE" id="PS50141"/>
    </source>
</evidence>
<feature type="domain" description="DRBM" evidence="3">
    <location>
        <begin position="213"/>
        <end position="279"/>
    </location>
</feature>
<evidence type="ECO:0000256" key="2">
    <source>
        <dbReference type="SAM" id="MobiDB-lite"/>
    </source>
</evidence>
<dbReference type="SUPFAM" id="SSF54768">
    <property type="entry name" value="dsRNA-binding domain-like"/>
    <property type="match status" value="2"/>
</dbReference>
<feature type="domain" description="DRBM" evidence="3">
    <location>
        <begin position="76"/>
        <end position="142"/>
    </location>
</feature>
<organism evidence="5 6">
    <name type="scientific">Limulus polyphemus</name>
    <name type="common">Atlantic horseshoe crab</name>
    <dbReference type="NCBI Taxonomy" id="6850"/>
    <lineage>
        <taxon>Eukaryota</taxon>
        <taxon>Metazoa</taxon>
        <taxon>Ecdysozoa</taxon>
        <taxon>Arthropoda</taxon>
        <taxon>Chelicerata</taxon>
        <taxon>Merostomata</taxon>
        <taxon>Xiphosura</taxon>
        <taxon>Limulidae</taxon>
        <taxon>Limulus</taxon>
    </lineage>
</organism>
<gene>
    <name evidence="6" type="primary">LOC106475988</name>
</gene>
<evidence type="ECO:0000256" key="1">
    <source>
        <dbReference type="PROSITE-ProRule" id="PRU00266"/>
    </source>
</evidence>
<dbReference type="PANTHER" id="PTHR10910">
    <property type="entry name" value="EUKARYOTE SPECIFIC DSRNA BINDING PROTEIN"/>
    <property type="match status" value="1"/>
</dbReference>
<evidence type="ECO:0000313" key="5">
    <source>
        <dbReference type="Proteomes" id="UP000694941"/>
    </source>
</evidence>
<dbReference type="RefSeq" id="XP_013792117.1">
    <property type="nucleotide sequence ID" value="XM_013936663.2"/>
</dbReference>
<dbReference type="PROSITE" id="PS50141">
    <property type="entry name" value="A_DEAMIN_EDITASE"/>
    <property type="match status" value="1"/>
</dbReference>
<dbReference type="SMART" id="SM00552">
    <property type="entry name" value="ADEAMc"/>
    <property type="match status" value="1"/>
</dbReference>
<dbReference type="Pfam" id="PF00035">
    <property type="entry name" value="dsrm"/>
    <property type="match status" value="2"/>
</dbReference>
<accession>A0ABM1C0J1</accession>
<dbReference type="PANTHER" id="PTHR10910:SF62">
    <property type="entry name" value="AT07585P-RELATED"/>
    <property type="match status" value="1"/>
</dbReference>
<dbReference type="Pfam" id="PF02137">
    <property type="entry name" value="A_deamin"/>
    <property type="match status" value="1"/>
</dbReference>
<sequence length="683" mass="75810">MMDDQSNTNQIVSQKGSDLSTAGGEIQISNGNNDKAEVETNKLMEVDVENRGQKRQLEVTIAPPAKRKKKNRGPSQPKNALMQLNELKPGLKYTFESLEGTGHNTCFQVSVEVNGQKFYGKGKSKQLAKHAAAQAALASFVQFKDTARAVQAMNRTLTYADFTDDALEDGTIFNKFEKQDDTAHDQLVVHDSSGQTSPLEYVKKASKAVSEADKKNPVMLLNELHPGIQFTLIRENPMVPSMRFTMGVSVQEEKFEGSGSSKKQAKAAAAKAVLSSMYGISYAMSYPILSPEQGGTYDFQFLPAAIADKIASQVHAKFNEIISDKKDYVKWKVLAGIAMTTDDEMSDVQVITVTTGTKCINGEHISMNGVTLNDCHAEVIARRCLKDFLYRQLELVARGEIEKSVLEAKQGGGYRVKPIIKFHLFISTSPCGDARIFSPHEILDDIVEDKHPNRKARGLLRTKIEAGEGTIPVKSTETVQTWDGIIQGQQRLLTMSCSDKVASWVILGMQGALLRHFLEPVYLESIILGSLFHPSHFYRAICGRLEGSLGPLSSPYCFFKPKLSSTSSQETRQPFKSPNHSVNWTLGELLPEVVKSETGKTELGQVSRLSKRSFFTRFLSLYGKLSLDIKQNDGFKPHLYSDTKAIVKDYQTVKNQMCKAFQDAGLGTWIKKPVEQDQFEVVF</sequence>
<keyword evidence="1" id="KW-0694">RNA-binding</keyword>
<dbReference type="Proteomes" id="UP000694941">
    <property type="component" value="Unplaced"/>
</dbReference>
<reference evidence="6" key="1">
    <citation type="submission" date="2025-08" db="UniProtKB">
        <authorList>
            <consortium name="RefSeq"/>
        </authorList>
    </citation>
    <scope>IDENTIFICATION</scope>
    <source>
        <tissue evidence="6">Muscle</tissue>
    </source>
</reference>
<name>A0ABM1C0J1_LIMPO</name>
<keyword evidence="5" id="KW-1185">Reference proteome</keyword>
<dbReference type="SMART" id="SM00358">
    <property type="entry name" value="DSRM"/>
    <property type="match status" value="2"/>
</dbReference>
<proteinExistence type="predicted"/>
<dbReference type="Gene3D" id="3.30.160.20">
    <property type="match status" value="2"/>
</dbReference>
<evidence type="ECO:0000313" key="6">
    <source>
        <dbReference type="RefSeq" id="XP_013792117.1"/>
    </source>
</evidence>
<dbReference type="InterPro" id="IPR014720">
    <property type="entry name" value="dsRBD_dom"/>
</dbReference>
<dbReference type="PROSITE" id="PS50137">
    <property type="entry name" value="DS_RBD"/>
    <property type="match status" value="2"/>
</dbReference>
<protein>
    <submittedName>
        <fullName evidence="6">Double-stranded RNA-specific editase 1-like</fullName>
    </submittedName>
</protein>
<feature type="compositionally biased region" description="Basic and acidic residues" evidence="2">
    <location>
        <begin position="34"/>
        <end position="57"/>
    </location>
</feature>
<feature type="domain" description="A to I editase" evidence="4">
    <location>
        <begin position="352"/>
        <end position="679"/>
    </location>
</feature>
<feature type="compositionally biased region" description="Polar residues" evidence="2">
    <location>
        <begin position="1"/>
        <end position="20"/>
    </location>
</feature>
<dbReference type="InterPro" id="IPR002466">
    <property type="entry name" value="A_deamin"/>
</dbReference>